<dbReference type="GO" id="GO:0016020">
    <property type="term" value="C:membrane"/>
    <property type="evidence" value="ECO:0007669"/>
    <property type="project" value="UniProtKB-SubCell"/>
</dbReference>
<accession>A0A087SJD1</accession>
<dbReference type="InterPro" id="IPR045888">
    <property type="entry name" value="Erv"/>
</dbReference>
<feature type="domain" description="Endoplasmic reticulum vesicle transporter N-terminal" evidence="8">
    <location>
        <begin position="8"/>
        <end position="95"/>
    </location>
</feature>
<sequence>MARAKGLARISAYTRAEDHLREKTVHGGIVTIIGILVAVVLFAGEAHRCLSYHMVQTMKVDTTRDELLHIHFNITFPALPCSSLTMDTGDVSGTYHSELGVAVARNGELHKWRLDAEGRRSDREEYHPPRINAHESAFAMSFNLGSANLENMRKAMLAHEGCLIHGWVAVQKVAGNLHFSVRPEALFMSMNEAEIIGALLTRHMHLNVEHTPDASALNASHVIHTLRFGEKGYPGQAYPLEGVRRIDRKATGIDKYFVKVVPTRYRRGAWRGDVRTHQYSVTEYYAPVDTKASNLLPGIFFLYDTSPIAMDVEFRRPGLLHLLVRAAAVVGGTFALTGFWDRVVHMLVLRFGPPQGGPGPSPVTRQRV</sequence>
<evidence type="ECO:0000256" key="5">
    <source>
        <dbReference type="ARBA" id="ARBA00023136"/>
    </source>
</evidence>
<protein>
    <submittedName>
        <fullName evidence="10">Putative endoplasmic reticulum-Golgi intermediate compartment protein 3</fullName>
    </submittedName>
</protein>
<dbReference type="GeneID" id="23612840"/>
<dbReference type="EMBL" id="KL662123">
    <property type="protein sequence ID" value="KFM25835.1"/>
    <property type="molecule type" value="Genomic_DNA"/>
</dbReference>
<feature type="transmembrane region" description="Helical" evidence="6">
    <location>
        <begin position="25"/>
        <end position="44"/>
    </location>
</feature>
<dbReference type="KEGG" id="apro:F751_1449"/>
<organism evidence="10 12">
    <name type="scientific">Auxenochlorella protothecoides</name>
    <name type="common">Green microalga</name>
    <name type="synonym">Chlorella protothecoides</name>
    <dbReference type="NCBI Taxonomy" id="3075"/>
    <lineage>
        <taxon>Eukaryota</taxon>
        <taxon>Viridiplantae</taxon>
        <taxon>Chlorophyta</taxon>
        <taxon>core chlorophytes</taxon>
        <taxon>Trebouxiophyceae</taxon>
        <taxon>Chlorellales</taxon>
        <taxon>Chlorellaceae</taxon>
        <taxon>Auxenochlorella</taxon>
    </lineage>
</organism>
<feature type="transmembrane region" description="Helical" evidence="6">
    <location>
        <begin position="319"/>
        <end position="340"/>
    </location>
</feature>
<dbReference type="EMBL" id="GDKF01001883">
    <property type="protein sequence ID" value="JAT76739.1"/>
    <property type="molecule type" value="Transcribed_RNA"/>
</dbReference>
<dbReference type="EMBL" id="QOKY01000158">
    <property type="protein sequence ID" value="RMZ55887.1"/>
    <property type="molecule type" value="Genomic_DNA"/>
</dbReference>
<keyword evidence="12" id="KW-1185">Reference proteome</keyword>
<evidence type="ECO:0000259" key="7">
    <source>
        <dbReference type="Pfam" id="PF07970"/>
    </source>
</evidence>
<dbReference type="eggNOG" id="KOG2667">
    <property type="taxonomic scope" value="Eukaryota"/>
</dbReference>
<evidence type="ECO:0000313" key="9">
    <source>
        <dbReference type="EMBL" id="JAT76739.1"/>
    </source>
</evidence>
<dbReference type="InterPro" id="IPR039542">
    <property type="entry name" value="Erv_N"/>
</dbReference>
<reference evidence="11" key="4">
    <citation type="submission" date="2018-10" db="EMBL/GenBank/DDBJ databases">
        <authorList>
            <person name="Hovde B."/>
            <person name="Zhang X."/>
        </authorList>
    </citation>
    <scope>NUCLEOTIDE SEQUENCE [LARGE SCALE GENOMIC DNA]</scope>
    <source>
        <strain evidence="11">UTEX 25</strain>
    </source>
</reference>
<evidence type="ECO:0000259" key="8">
    <source>
        <dbReference type="Pfam" id="PF13850"/>
    </source>
</evidence>
<evidence type="ECO:0000313" key="12">
    <source>
        <dbReference type="Proteomes" id="UP000028924"/>
    </source>
</evidence>
<gene>
    <name evidence="11" type="ORF">APUTEX25_003853</name>
    <name evidence="10" type="ORF">F751_1449</name>
    <name evidence="9" type="ORF">g.24541</name>
</gene>
<dbReference type="GO" id="GO:0030134">
    <property type="term" value="C:COPII-coated ER to Golgi transport vesicle"/>
    <property type="evidence" value="ECO:0007669"/>
    <property type="project" value="TreeGrafter"/>
</dbReference>
<comment type="similarity">
    <text evidence="2">Belongs to the ERGIC family.</text>
</comment>
<dbReference type="GO" id="GO:0005783">
    <property type="term" value="C:endoplasmic reticulum"/>
    <property type="evidence" value="ECO:0007669"/>
    <property type="project" value="TreeGrafter"/>
</dbReference>
<dbReference type="Proteomes" id="UP000028924">
    <property type="component" value="Unassembled WGS sequence"/>
</dbReference>
<dbReference type="RefSeq" id="XP_011398731.1">
    <property type="nucleotide sequence ID" value="XM_011400429.1"/>
</dbReference>
<keyword evidence="4 6" id="KW-1133">Transmembrane helix</keyword>
<dbReference type="OrthoDB" id="270930at2759"/>
<evidence type="ECO:0000313" key="11">
    <source>
        <dbReference type="EMBL" id="RMZ55887.1"/>
    </source>
</evidence>
<reference evidence="9" key="2">
    <citation type="submission" date="2015-08" db="EMBL/GenBank/DDBJ databases">
        <authorList>
            <person name="Babu N.S."/>
            <person name="Beckwith C.J."/>
            <person name="Beseler K.G."/>
            <person name="Brison A."/>
            <person name="Carone J.V."/>
            <person name="Caskin T.P."/>
            <person name="Diamond M."/>
            <person name="Durham M.E."/>
            <person name="Foxe J.M."/>
            <person name="Go M."/>
            <person name="Henderson B.A."/>
            <person name="Jones I.B."/>
            <person name="McGettigan J.A."/>
            <person name="Micheletti S.J."/>
            <person name="Nasrallah M.E."/>
            <person name="Ortiz D."/>
            <person name="Piller C.R."/>
            <person name="Privatt S.R."/>
            <person name="Schneider S.L."/>
            <person name="Sharp S."/>
            <person name="Smith T.C."/>
            <person name="Stanton J.D."/>
            <person name="Ullery H.E."/>
            <person name="Wilson R.J."/>
            <person name="Serrano M.G."/>
            <person name="Buck G."/>
            <person name="Lee V."/>
            <person name="Wang Y."/>
            <person name="Carvalho R."/>
            <person name="Voegtly L."/>
            <person name="Shi R."/>
            <person name="Duckworth R."/>
            <person name="Johnson A."/>
            <person name="Loviza R."/>
            <person name="Walstead R."/>
            <person name="Shah Z."/>
            <person name="Kiflezghi M."/>
            <person name="Wade K."/>
            <person name="Ball S.L."/>
            <person name="Bradley K.W."/>
            <person name="Asai D.J."/>
            <person name="Bowman C.A."/>
            <person name="Russell D.A."/>
            <person name="Pope W.H."/>
            <person name="Jacobs-Sera D."/>
            <person name="Hendrix R.W."/>
            <person name="Hatfull G.F."/>
        </authorList>
    </citation>
    <scope>NUCLEOTIDE SEQUENCE</scope>
</reference>
<proteinExistence type="inferred from homology"/>
<keyword evidence="3 6" id="KW-0812">Transmembrane</keyword>
<dbReference type="PANTHER" id="PTHR10984">
    <property type="entry name" value="ENDOPLASMIC RETICULUM-GOLGI INTERMEDIATE COMPARTMENT PROTEIN"/>
    <property type="match status" value="1"/>
</dbReference>
<evidence type="ECO:0000256" key="3">
    <source>
        <dbReference type="ARBA" id="ARBA00022692"/>
    </source>
</evidence>
<dbReference type="STRING" id="3075.A0A087SJD1"/>
<feature type="domain" description="Endoplasmic reticulum vesicle transporter C-terminal" evidence="7">
    <location>
        <begin position="158"/>
        <end position="341"/>
    </location>
</feature>
<evidence type="ECO:0000313" key="13">
    <source>
        <dbReference type="Proteomes" id="UP000279271"/>
    </source>
</evidence>
<dbReference type="PANTHER" id="PTHR10984:SF25">
    <property type="entry name" value="ENDOPLASMIC RETICULUM-GOLGI INTERMEDIATE COMPARTMENT PROTEIN 3"/>
    <property type="match status" value="1"/>
</dbReference>
<comment type="subcellular location">
    <subcellularLocation>
        <location evidence="1">Membrane</location>
        <topology evidence="1">Multi-pass membrane protein</topology>
    </subcellularLocation>
</comment>
<reference evidence="10 12" key="1">
    <citation type="journal article" date="2014" name="BMC Genomics">
        <title>Oil accumulation mechanisms of the oleaginous microalga Chlorella protothecoides revealed through its genome, transcriptomes, and proteomes.</title>
        <authorList>
            <person name="Gao C."/>
            <person name="Wang Y."/>
            <person name="Shen Y."/>
            <person name="Yan D."/>
            <person name="He X."/>
            <person name="Dai J."/>
            <person name="Wu Q."/>
        </authorList>
    </citation>
    <scope>NUCLEOTIDE SEQUENCE [LARGE SCALE GENOMIC DNA]</scope>
    <source>
        <strain evidence="10 12">0710</strain>
    </source>
</reference>
<evidence type="ECO:0000256" key="1">
    <source>
        <dbReference type="ARBA" id="ARBA00004141"/>
    </source>
</evidence>
<dbReference type="AlphaFoldDB" id="A0A087SJD1"/>
<dbReference type="InterPro" id="IPR012936">
    <property type="entry name" value="Erv_C"/>
</dbReference>
<evidence type="ECO:0000256" key="6">
    <source>
        <dbReference type="SAM" id="Phobius"/>
    </source>
</evidence>
<keyword evidence="5 6" id="KW-0472">Membrane</keyword>
<evidence type="ECO:0000256" key="2">
    <source>
        <dbReference type="ARBA" id="ARBA00005648"/>
    </source>
</evidence>
<reference evidence="11" key="5">
    <citation type="submission" date="2018-11" db="EMBL/GenBank/DDBJ databases">
        <title>Characterization of plant carbon substrate utilization by Auxenochlorella protothecoides.</title>
        <authorList>
            <person name="Vogler B.W."/>
            <person name="Starkenburg S.R."/>
            <person name="Sudasinghe N."/>
            <person name="Schambach J.Y."/>
            <person name="Rollin J.A."/>
            <person name="Pattathil S."/>
            <person name="Barry A.N."/>
        </authorList>
    </citation>
    <scope>NUCLEOTIDE SEQUENCE [LARGE SCALE GENOMIC DNA]</scope>
    <source>
        <strain evidence="11">UTEX 25</strain>
    </source>
</reference>
<dbReference type="Pfam" id="PF13850">
    <property type="entry name" value="ERGIC_N"/>
    <property type="match status" value="1"/>
</dbReference>
<name>A0A087SJD1_AUXPR</name>
<reference evidence="13" key="3">
    <citation type="journal article" date="2018" name="Algal Res.">
        <title>Characterization of plant carbon substrate utilization by Auxenochlorella protothecoides.</title>
        <authorList>
            <person name="Vogler B.W."/>
            <person name="Starkenburg S.R."/>
            <person name="Sudasinghe N."/>
            <person name="Schambach J.Y."/>
            <person name="Rollin J.A."/>
            <person name="Pattathil S."/>
            <person name="Barry A.N."/>
        </authorList>
    </citation>
    <scope>NUCLEOTIDE SEQUENCE [LARGE SCALE GENOMIC DNA]</scope>
    <source>
        <strain evidence="13">UTEX 25</strain>
    </source>
</reference>
<dbReference type="Pfam" id="PF07970">
    <property type="entry name" value="COPIIcoated_ERV"/>
    <property type="match status" value="1"/>
</dbReference>
<evidence type="ECO:0000256" key="4">
    <source>
        <dbReference type="ARBA" id="ARBA00022989"/>
    </source>
</evidence>
<evidence type="ECO:0000313" key="10">
    <source>
        <dbReference type="EMBL" id="KFM25835.1"/>
    </source>
</evidence>
<dbReference type="Proteomes" id="UP000279271">
    <property type="component" value="Unassembled WGS sequence"/>
</dbReference>